<dbReference type="EMBL" id="CAJJDP010000153">
    <property type="protein sequence ID" value="CAD8210629.1"/>
    <property type="molecule type" value="Genomic_DNA"/>
</dbReference>
<accession>A0A8S1YA31</accession>
<dbReference type="Proteomes" id="UP000683925">
    <property type="component" value="Unassembled WGS sequence"/>
</dbReference>
<evidence type="ECO:0000313" key="2">
    <source>
        <dbReference type="Proteomes" id="UP000683925"/>
    </source>
</evidence>
<comment type="caution">
    <text evidence="1">The sequence shown here is derived from an EMBL/GenBank/DDBJ whole genome shotgun (WGS) entry which is preliminary data.</text>
</comment>
<evidence type="ECO:0000313" key="1">
    <source>
        <dbReference type="EMBL" id="CAD8210629.1"/>
    </source>
</evidence>
<organism evidence="1 2">
    <name type="scientific">Paramecium octaurelia</name>
    <dbReference type="NCBI Taxonomy" id="43137"/>
    <lineage>
        <taxon>Eukaryota</taxon>
        <taxon>Sar</taxon>
        <taxon>Alveolata</taxon>
        <taxon>Ciliophora</taxon>
        <taxon>Intramacronucleata</taxon>
        <taxon>Oligohymenophorea</taxon>
        <taxon>Peniculida</taxon>
        <taxon>Parameciidae</taxon>
        <taxon>Paramecium</taxon>
    </lineage>
</organism>
<dbReference type="AlphaFoldDB" id="A0A8S1YA31"/>
<protein>
    <submittedName>
        <fullName evidence="1">Uncharacterized protein</fullName>
    </submittedName>
</protein>
<reference evidence="1" key="1">
    <citation type="submission" date="2021-01" db="EMBL/GenBank/DDBJ databases">
        <authorList>
            <consortium name="Genoscope - CEA"/>
            <person name="William W."/>
        </authorList>
    </citation>
    <scope>NUCLEOTIDE SEQUENCE</scope>
</reference>
<name>A0A8S1YA31_PAROT</name>
<gene>
    <name evidence="1" type="ORF">POCTA_138.1.T1510121</name>
</gene>
<keyword evidence="2" id="KW-1185">Reference proteome</keyword>
<proteinExistence type="predicted"/>
<sequence>MSQEVRNEVKPGQQIFMCGDFNKPRVQITGFQYWVHQYANTFRKAITLEISSQVQPRTNNYSISCQILLPQAQMYQVVYYNKKNFINLKKINCSKTHIFSLNDIATCKIIKISRNYLIFSTKENGIQSLVAISLQETKANIHLRIKAYDDSQSTEERRKSILLLC</sequence>